<dbReference type="SMART" id="SM00028">
    <property type="entry name" value="TPR"/>
    <property type="match status" value="3"/>
</dbReference>
<sequence>MSNISSHDKAILNRIFNPNLPYGDVVEEEKPQEDEEIQTPAILEAKQLELQGVQAAESGDIQQALDIFSQAIQVLPSRASGYNNRAQALRLKGDVQGALEDLNKAIELSQGRGNAACQAYTQRGLIYKLEGMLYMYLAYTQRGLIHKLEGKLYLAYTQRGLIYKLEGDEDKALEDFKCAANLGGQFAKQQVVAMNPYAALCNQMLCEMVKKVKSGEM</sequence>
<dbReference type="Proteomes" id="UP001186944">
    <property type="component" value="Unassembled WGS sequence"/>
</dbReference>
<evidence type="ECO:0008006" key="5">
    <source>
        <dbReference type="Google" id="ProtNLM"/>
    </source>
</evidence>
<proteinExistence type="inferred from homology"/>
<protein>
    <recommendedName>
        <fullName evidence="5">Tetratricopeptide repeat protein 36</fullName>
    </recommendedName>
</protein>
<dbReference type="PANTHER" id="PTHR21405">
    <property type="entry name" value="CDNA SEQUENCE BC021608"/>
    <property type="match status" value="1"/>
</dbReference>
<keyword evidence="2" id="KW-0802">TPR repeat</keyword>
<feature type="repeat" description="TPR" evidence="2">
    <location>
        <begin position="45"/>
        <end position="78"/>
    </location>
</feature>
<dbReference type="PROSITE" id="PS50005">
    <property type="entry name" value="TPR"/>
    <property type="match status" value="1"/>
</dbReference>
<dbReference type="InterPro" id="IPR038906">
    <property type="entry name" value="TTC36"/>
</dbReference>
<evidence type="ECO:0000313" key="4">
    <source>
        <dbReference type="Proteomes" id="UP001186944"/>
    </source>
</evidence>
<reference evidence="3" key="1">
    <citation type="submission" date="2019-08" db="EMBL/GenBank/DDBJ databases">
        <title>The improved chromosome-level genome for the pearl oyster Pinctada fucata martensii using PacBio sequencing and Hi-C.</title>
        <authorList>
            <person name="Zheng Z."/>
        </authorList>
    </citation>
    <scope>NUCLEOTIDE SEQUENCE</scope>
    <source>
        <strain evidence="3">ZZ-2019</strain>
        <tissue evidence="3">Adductor muscle</tissue>
    </source>
</reference>
<comment type="caution">
    <text evidence="3">The sequence shown here is derived from an EMBL/GenBank/DDBJ whole genome shotgun (WGS) entry which is preliminary data.</text>
</comment>
<dbReference type="SUPFAM" id="SSF48452">
    <property type="entry name" value="TPR-like"/>
    <property type="match status" value="1"/>
</dbReference>
<keyword evidence="4" id="KW-1185">Reference proteome</keyword>
<organism evidence="3 4">
    <name type="scientific">Pinctada imbricata</name>
    <name type="common">Atlantic pearl-oyster</name>
    <name type="synonym">Pinctada martensii</name>
    <dbReference type="NCBI Taxonomy" id="66713"/>
    <lineage>
        <taxon>Eukaryota</taxon>
        <taxon>Metazoa</taxon>
        <taxon>Spiralia</taxon>
        <taxon>Lophotrochozoa</taxon>
        <taxon>Mollusca</taxon>
        <taxon>Bivalvia</taxon>
        <taxon>Autobranchia</taxon>
        <taxon>Pteriomorphia</taxon>
        <taxon>Pterioida</taxon>
        <taxon>Pterioidea</taxon>
        <taxon>Pteriidae</taxon>
        <taxon>Pinctada</taxon>
    </lineage>
</organism>
<evidence type="ECO:0000313" key="3">
    <source>
        <dbReference type="EMBL" id="KAK3104779.1"/>
    </source>
</evidence>
<comment type="similarity">
    <text evidence="1">Belongs to the TTC36 family.</text>
</comment>
<dbReference type="GO" id="GO:0006570">
    <property type="term" value="P:tyrosine metabolic process"/>
    <property type="evidence" value="ECO:0007669"/>
    <property type="project" value="TreeGrafter"/>
</dbReference>
<evidence type="ECO:0000256" key="1">
    <source>
        <dbReference type="ARBA" id="ARBA00006995"/>
    </source>
</evidence>
<accession>A0AA88YPH6</accession>
<dbReference type="AlphaFoldDB" id="A0AA88YPH6"/>
<dbReference type="Gene3D" id="1.25.40.10">
    <property type="entry name" value="Tetratricopeptide repeat domain"/>
    <property type="match status" value="1"/>
</dbReference>
<dbReference type="InterPro" id="IPR011990">
    <property type="entry name" value="TPR-like_helical_dom_sf"/>
</dbReference>
<dbReference type="PANTHER" id="PTHR21405:SF0">
    <property type="entry name" value="TETRATRICOPEPTIDE REPEAT PROTEIN 36"/>
    <property type="match status" value="1"/>
</dbReference>
<dbReference type="InterPro" id="IPR019734">
    <property type="entry name" value="TPR_rpt"/>
</dbReference>
<dbReference type="EMBL" id="VSWD01000004">
    <property type="protein sequence ID" value="KAK3104779.1"/>
    <property type="molecule type" value="Genomic_DNA"/>
</dbReference>
<dbReference type="Pfam" id="PF13181">
    <property type="entry name" value="TPR_8"/>
    <property type="match status" value="2"/>
</dbReference>
<gene>
    <name evidence="3" type="ORF">FSP39_009949</name>
</gene>
<evidence type="ECO:0000256" key="2">
    <source>
        <dbReference type="PROSITE-ProRule" id="PRU00339"/>
    </source>
</evidence>
<name>A0AA88YPH6_PINIB</name>